<dbReference type="GO" id="GO:0055085">
    <property type="term" value="P:transmembrane transport"/>
    <property type="evidence" value="ECO:0007669"/>
    <property type="project" value="TreeGrafter"/>
</dbReference>
<feature type="compositionally biased region" description="Polar residues" evidence="1">
    <location>
        <begin position="174"/>
        <end position="185"/>
    </location>
</feature>
<proteinExistence type="predicted"/>
<feature type="compositionally biased region" description="Low complexity" evidence="1">
    <location>
        <begin position="17"/>
        <end position="34"/>
    </location>
</feature>
<feature type="transmembrane region" description="Helical" evidence="2">
    <location>
        <begin position="390"/>
        <end position="410"/>
    </location>
</feature>
<feature type="region of interest" description="Disordered" evidence="1">
    <location>
        <begin position="1"/>
        <end position="188"/>
    </location>
</feature>
<gene>
    <name evidence="4" type="ORF">THRCLA_07907</name>
</gene>
<dbReference type="PANTHER" id="PTHR31145">
    <property type="entry name" value="INTEGRAL MEMBRANE PROTEIN (AFU_ORTHOLOGUE AFUA_7G01610)"/>
    <property type="match status" value="1"/>
</dbReference>
<dbReference type="PANTHER" id="PTHR31145:SF6">
    <property type="entry name" value="INTEGRAL MEMBRANE PROTEIN (AFU_ORTHOLOGUE AFUA_7G01610)"/>
    <property type="match status" value="1"/>
</dbReference>
<keyword evidence="5" id="KW-1185">Reference proteome</keyword>
<sequence>MPATDTPATGAPSTNVPPTNAPSTDAPSPSPSTSQKPATDAPQTNVPLTDMPSTNAPETNVPLTNAPTNAPSPSLSNSQMPATDAPSPLLSTLQKQATESPPLSNQPSSTSDIANGWTPVPSPSFVENGPSNRPVNVENMKGISPDSRPSVFQSNMPTYPQNSLASEQSRKDTSGSQGVNFSVSHGPNKESDNFVQTVQTLASTNAPLIIGMAISTSLLTPLLSMILPVSSTVVAATIPSAAAPLVRYSVPTSDMFSFWLLLDYLQFLASSGQMVMPAMPHFYHEFTDSLAWTTFNVPPTWSNVSTTASPSFMTLSIAEGDIIAGVLAYAQRLDVNPMSLFTVTVVGFSAIVGAALVIVAFLYAIVVIFFRQRLRRVKIKLKNDIPKNHLFLRLLIQAALGVCLISEYALSMTASFELRFSDSNGLCMATLALSLICCGVLVLGVCMLYGKTSSDLSDPGFHFTWGGYYKTYRFECRYFFVPKMGAEICSGLIIGAVSNVPTQLALLLTLQFTMFLVTTHADPYILDFQNVCACMAYIMKILTYALLSTFVTTDVDPEAQEIIGTCALVLQIILILLFNSRQLYILAKQLKCLFNRWRKVQRKQNTAPETSLPLDRNLLTQSVQQTHHPVA</sequence>
<feature type="compositionally biased region" description="Polar residues" evidence="1">
    <location>
        <begin position="89"/>
        <end position="113"/>
    </location>
</feature>
<feature type="compositionally biased region" description="Polar residues" evidence="1">
    <location>
        <begin position="35"/>
        <end position="81"/>
    </location>
</feature>
<evidence type="ECO:0000313" key="4">
    <source>
        <dbReference type="EMBL" id="OQR95394.1"/>
    </source>
</evidence>
<dbReference type="EMBL" id="JNBS01002115">
    <property type="protein sequence ID" value="OQR95394.1"/>
    <property type="molecule type" value="Genomic_DNA"/>
</dbReference>
<organism evidence="4 5">
    <name type="scientific">Thraustotheca clavata</name>
    <dbReference type="NCBI Taxonomy" id="74557"/>
    <lineage>
        <taxon>Eukaryota</taxon>
        <taxon>Sar</taxon>
        <taxon>Stramenopiles</taxon>
        <taxon>Oomycota</taxon>
        <taxon>Saprolegniomycetes</taxon>
        <taxon>Saprolegniales</taxon>
        <taxon>Achlyaceae</taxon>
        <taxon>Thraustotheca</taxon>
    </lineage>
</organism>
<feature type="transmembrane region" description="Helical" evidence="2">
    <location>
        <begin position="430"/>
        <end position="450"/>
    </location>
</feature>
<feature type="domain" description="TRP C-terminal" evidence="3">
    <location>
        <begin position="322"/>
        <end position="578"/>
    </location>
</feature>
<keyword evidence="2" id="KW-0472">Membrane</keyword>
<dbReference type="AlphaFoldDB" id="A0A1V9ZBN1"/>
<comment type="caution">
    <text evidence="4">The sequence shown here is derived from an EMBL/GenBank/DDBJ whole genome shotgun (WGS) entry which is preliminary data.</text>
</comment>
<evidence type="ECO:0000313" key="5">
    <source>
        <dbReference type="Proteomes" id="UP000243217"/>
    </source>
</evidence>
<feature type="transmembrane region" description="Helical" evidence="2">
    <location>
        <begin position="478"/>
        <end position="498"/>
    </location>
</feature>
<evidence type="ECO:0000256" key="2">
    <source>
        <dbReference type="SAM" id="Phobius"/>
    </source>
</evidence>
<dbReference type="STRING" id="74557.A0A1V9ZBN1"/>
<dbReference type="InterPro" id="IPR010308">
    <property type="entry name" value="TRP_C"/>
</dbReference>
<feature type="transmembrane region" description="Helical" evidence="2">
    <location>
        <begin position="340"/>
        <end position="370"/>
    </location>
</feature>
<feature type="transmembrane region" description="Helical" evidence="2">
    <location>
        <begin position="504"/>
        <end position="521"/>
    </location>
</feature>
<protein>
    <submittedName>
        <fullName evidence="4">Mucin</fullName>
    </submittedName>
</protein>
<evidence type="ECO:0000259" key="3">
    <source>
        <dbReference type="Pfam" id="PF06011"/>
    </source>
</evidence>
<keyword evidence="2" id="KW-0812">Transmembrane</keyword>
<feature type="transmembrane region" description="Helical" evidence="2">
    <location>
        <begin position="559"/>
        <end position="578"/>
    </location>
</feature>
<dbReference type="Pfam" id="PF06011">
    <property type="entry name" value="TRP"/>
    <property type="match status" value="1"/>
</dbReference>
<feature type="compositionally biased region" description="Polar residues" evidence="1">
    <location>
        <begin position="150"/>
        <end position="167"/>
    </location>
</feature>
<feature type="transmembrane region" description="Helical" evidence="2">
    <location>
        <begin position="528"/>
        <end position="547"/>
    </location>
</feature>
<name>A0A1V9ZBN1_9STRA</name>
<keyword evidence="2" id="KW-1133">Transmembrane helix</keyword>
<dbReference type="GO" id="GO:0016020">
    <property type="term" value="C:membrane"/>
    <property type="evidence" value="ECO:0007669"/>
    <property type="project" value="TreeGrafter"/>
</dbReference>
<dbReference type="OrthoDB" id="166612at2759"/>
<reference evidence="4 5" key="1">
    <citation type="journal article" date="2014" name="Genome Biol. Evol.">
        <title>The secreted proteins of Achlya hypogyna and Thraustotheca clavata identify the ancestral oomycete secretome and reveal gene acquisitions by horizontal gene transfer.</title>
        <authorList>
            <person name="Misner I."/>
            <person name="Blouin N."/>
            <person name="Leonard G."/>
            <person name="Richards T.A."/>
            <person name="Lane C.E."/>
        </authorList>
    </citation>
    <scope>NUCLEOTIDE SEQUENCE [LARGE SCALE GENOMIC DNA]</scope>
    <source>
        <strain evidence="4 5">ATCC 34112</strain>
    </source>
</reference>
<dbReference type="InterPro" id="IPR040241">
    <property type="entry name" value="TRP_Flc/Pkd2-like"/>
</dbReference>
<accession>A0A1V9ZBN1</accession>
<evidence type="ECO:0000256" key="1">
    <source>
        <dbReference type="SAM" id="MobiDB-lite"/>
    </source>
</evidence>
<dbReference type="Proteomes" id="UP000243217">
    <property type="component" value="Unassembled WGS sequence"/>
</dbReference>